<dbReference type="AlphaFoldDB" id="A0A4P5P4R8"/>
<protein>
    <submittedName>
        <fullName evidence="1">Uncharacterized protein</fullName>
    </submittedName>
</protein>
<keyword evidence="2" id="KW-1185">Reference proteome</keyword>
<dbReference type="Proteomes" id="UP000315095">
    <property type="component" value="Unassembled WGS sequence"/>
</dbReference>
<name>A0A4P5P4R8_9PROT</name>
<evidence type="ECO:0000313" key="1">
    <source>
        <dbReference type="EMBL" id="GCE85126.1"/>
    </source>
</evidence>
<reference evidence="2" key="1">
    <citation type="submission" date="2017-01" db="EMBL/GenBank/DDBJ databases">
        <title>Komagataeibacter sp. MSKU9 whole genome sequencing project.</title>
        <authorList>
            <person name="Matsutani M."/>
            <person name="Naloka K."/>
            <person name="Theeragool G."/>
            <person name="Yakushi T."/>
            <person name="Matsushita K."/>
        </authorList>
    </citation>
    <scope>NUCLEOTIDE SEQUENCE [LARGE SCALE GENOMIC DNA]</scope>
    <source>
        <strain evidence="2">MSKU9</strain>
    </source>
</reference>
<evidence type="ECO:0000313" key="2">
    <source>
        <dbReference type="Proteomes" id="UP000315095"/>
    </source>
</evidence>
<organism evidence="1 2">
    <name type="scientific">Komagataeibacter diospyri</name>
    <dbReference type="NCBI Taxonomy" id="1932662"/>
    <lineage>
        <taxon>Bacteria</taxon>
        <taxon>Pseudomonadati</taxon>
        <taxon>Pseudomonadota</taxon>
        <taxon>Alphaproteobacteria</taxon>
        <taxon>Acetobacterales</taxon>
        <taxon>Acetobacteraceae</taxon>
        <taxon>Komagataeibacter</taxon>
    </lineage>
</organism>
<accession>A0A4P5P4R8</accession>
<sequence>MCSNLPDGCSMNDIDRRFQTQSIAIVRKAQRAEKLKKDLENCLHEAKQVFFGEVSDTVGFLPDCIEEVTAEIERLDKDQCDLEDEWRAANAPQLEAAE</sequence>
<gene>
    <name evidence="1" type="ORF">MSKU9_3267</name>
</gene>
<comment type="caution">
    <text evidence="1">The sequence shown here is derived from an EMBL/GenBank/DDBJ whole genome shotgun (WGS) entry which is preliminary data.</text>
</comment>
<proteinExistence type="predicted"/>
<dbReference type="EMBL" id="BDLU01000070">
    <property type="protein sequence ID" value="GCE85126.1"/>
    <property type="molecule type" value="Genomic_DNA"/>
</dbReference>